<keyword evidence="3" id="KW-0698">rRNA processing</keyword>
<dbReference type="GO" id="GO:0030515">
    <property type="term" value="F:snoRNA binding"/>
    <property type="evidence" value="ECO:0007669"/>
    <property type="project" value="InterPro"/>
</dbReference>
<dbReference type="InterPro" id="IPR013949">
    <property type="entry name" value="Utp6"/>
</dbReference>
<evidence type="ECO:0000313" key="8">
    <source>
        <dbReference type="EMBL" id="CAG6468696.1"/>
    </source>
</evidence>
<dbReference type="SMART" id="SM00386">
    <property type="entry name" value="HAT"/>
    <property type="match status" value="7"/>
</dbReference>
<dbReference type="Gene3D" id="1.25.40.10">
    <property type="entry name" value="Tetratricopeptide repeat domain"/>
    <property type="match status" value="2"/>
</dbReference>
<dbReference type="InterPro" id="IPR055347">
    <property type="entry name" value="UTP6_N"/>
</dbReference>
<feature type="domain" description="U3 small nucleolar RNA-associated protein 6 N-terminal" evidence="6">
    <location>
        <begin position="10"/>
        <end position="91"/>
    </location>
</feature>
<dbReference type="SUPFAM" id="SSF48452">
    <property type="entry name" value="TPR-like"/>
    <property type="match status" value="2"/>
</dbReference>
<dbReference type="InterPro" id="IPR056907">
    <property type="entry name" value="UTP6_C"/>
</dbReference>
<comment type="subcellular location">
    <subcellularLocation>
        <location evidence="1">Nucleus</location>
        <location evidence="1">Nucleolus</location>
    </subcellularLocation>
</comment>
<comment type="similarity">
    <text evidence="2">Belongs to the UTP6 family.</text>
</comment>
<keyword evidence="4" id="KW-0677">Repeat</keyword>
<name>A0A8D8BBR8_CULPI</name>
<dbReference type="GO" id="GO:0000462">
    <property type="term" value="P:maturation of SSU-rRNA from tricistronic rRNA transcript (SSU-rRNA, 5.8S rRNA, LSU-rRNA)"/>
    <property type="evidence" value="ECO:0007669"/>
    <property type="project" value="InterPro"/>
</dbReference>
<dbReference type="GO" id="GO:0032040">
    <property type="term" value="C:small-subunit processome"/>
    <property type="evidence" value="ECO:0007669"/>
    <property type="project" value="TreeGrafter"/>
</dbReference>
<evidence type="ECO:0000256" key="1">
    <source>
        <dbReference type="ARBA" id="ARBA00004604"/>
    </source>
</evidence>
<sequence length="586" mass="69024">MSEFIEKRRELSIKEYEFMKLLKLFTEDEIREIKSKRFTHENKVERRAKELADFIGYIAYECNLLQLLGERRKKLRVHDGRHSLESSIHHRIKMLYKRGMDRFPSEYRLWVHYLGHCERYSMLPEGSRTLDKMLNYHGDKPKAWIRAAEWEYGRVKNMERARHFMFRGLQRHPECMELYLSFLGLLVKEAVKIVKESEEGVEELLEREDSAFRKTLESVNLIYEHYKKREPSLEFYVKLLDALKHKPEVKSFGVVVLNDLKEQFATKEAMWSALAQLALDGSYLLDDGKDISFPERLKNCVQIYDEAVETLSTKQMWTLYVDAVLKLNEDMTSHQKLRRKTLGNVFKKAFDSGSLEEDKYVQYLKLMINVDQPQESLVTAVLTKAIESYPNSTKLWVLHLTFLAKQEAPASEIEDIFKKALANCTEDLLSLWTVRFQYYHTRTDLPKALEQTFKDAIVQPPTIASHFQPLYLEFLVVTRNIDAARKKYLEIQKNCAPCLELHRKMSQLESIQAQPNVDHWRKCHENASHFFGTDNIDVWIDFLAFERDHGSPRNMQPVFERAKARLDADLVAGFVTEYELLKNPLI</sequence>
<evidence type="ECO:0000256" key="3">
    <source>
        <dbReference type="ARBA" id="ARBA00022552"/>
    </source>
</evidence>
<dbReference type="Pfam" id="PF08640">
    <property type="entry name" value="U3_assoc_6"/>
    <property type="match status" value="1"/>
</dbReference>
<dbReference type="PANTHER" id="PTHR23271:SF1">
    <property type="entry name" value="U3 SMALL NUCLEOLAR RNA-ASSOCIATED PROTEIN 6 HOMOLOG"/>
    <property type="match status" value="1"/>
</dbReference>
<dbReference type="InterPro" id="IPR011990">
    <property type="entry name" value="TPR-like_helical_dom_sf"/>
</dbReference>
<evidence type="ECO:0000256" key="5">
    <source>
        <dbReference type="ARBA" id="ARBA00023242"/>
    </source>
</evidence>
<evidence type="ECO:0000256" key="2">
    <source>
        <dbReference type="ARBA" id="ARBA00010734"/>
    </source>
</evidence>
<dbReference type="InterPro" id="IPR003107">
    <property type="entry name" value="HAT"/>
</dbReference>
<proteinExistence type="inferred from homology"/>
<dbReference type="GO" id="GO:0034388">
    <property type="term" value="C:Pwp2p-containing subcomplex of 90S preribosome"/>
    <property type="evidence" value="ECO:0007669"/>
    <property type="project" value="TreeGrafter"/>
</dbReference>
<organism evidence="8">
    <name type="scientific">Culex pipiens</name>
    <name type="common">House mosquito</name>
    <dbReference type="NCBI Taxonomy" id="7175"/>
    <lineage>
        <taxon>Eukaryota</taxon>
        <taxon>Metazoa</taxon>
        <taxon>Ecdysozoa</taxon>
        <taxon>Arthropoda</taxon>
        <taxon>Hexapoda</taxon>
        <taxon>Insecta</taxon>
        <taxon>Pterygota</taxon>
        <taxon>Neoptera</taxon>
        <taxon>Endopterygota</taxon>
        <taxon>Diptera</taxon>
        <taxon>Nematocera</taxon>
        <taxon>Culicoidea</taxon>
        <taxon>Culicidae</taxon>
        <taxon>Culicinae</taxon>
        <taxon>Culicini</taxon>
        <taxon>Culex</taxon>
        <taxon>Culex</taxon>
    </lineage>
</organism>
<evidence type="ECO:0000259" key="7">
    <source>
        <dbReference type="Pfam" id="PF24892"/>
    </source>
</evidence>
<feature type="domain" description="U3 small nucleolar RNA-associated protein 6 homolog C-terminal" evidence="7">
    <location>
        <begin position="299"/>
        <end position="564"/>
    </location>
</feature>
<evidence type="ECO:0000259" key="6">
    <source>
        <dbReference type="Pfam" id="PF08640"/>
    </source>
</evidence>
<dbReference type="AlphaFoldDB" id="A0A8D8BBR8"/>
<dbReference type="PANTHER" id="PTHR23271">
    <property type="entry name" value="HEPATOCELLULAR CARCINOMA-ASSOCIATED ANTIGEN 66"/>
    <property type="match status" value="1"/>
</dbReference>
<dbReference type="Pfam" id="PF24892">
    <property type="entry name" value="UTP6_C"/>
    <property type="match status" value="1"/>
</dbReference>
<dbReference type="EMBL" id="HBUE01061090">
    <property type="protein sequence ID" value="CAG6468696.1"/>
    <property type="molecule type" value="Transcribed_RNA"/>
</dbReference>
<accession>A0A8D8BBR8</accession>
<protein>
    <submittedName>
        <fullName evidence="8">U3 small nucleolar RNA-associated protein 6 homolog</fullName>
    </submittedName>
</protein>
<keyword evidence="5" id="KW-0539">Nucleus</keyword>
<reference evidence="8" key="1">
    <citation type="submission" date="2021-05" db="EMBL/GenBank/DDBJ databases">
        <authorList>
            <person name="Alioto T."/>
            <person name="Alioto T."/>
            <person name="Gomez Garrido J."/>
        </authorList>
    </citation>
    <scope>NUCLEOTIDE SEQUENCE</scope>
</reference>
<evidence type="ECO:0000256" key="4">
    <source>
        <dbReference type="ARBA" id="ARBA00022737"/>
    </source>
</evidence>